<evidence type="ECO:0000313" key="1">
    <source>
        <dbReference type="EMBL" id="WXG68013.1"/>
    </source>
</evidence>
<protein>
    <submittedName>
        <fullName evidence="1">Uncharacterized protein</fullName>
    </submittedName>
</protein>
<gene>
    <name evidence="1" type="ORF">WDS16_22805</name>
</gene>
<keyword evidence="2" id="KW-1185">Reference proteome</keyword>
<dbReference type="RefSeq" id="WP_338887946.1">
    <property type="nucleotide sequence ID" value="NZ_CP147846.1"/>
</dbReference>
<organism evidence="1 2">
    <name type="scientific">Rhodococcus sovatensis</name>
    <dbReference type="NCBI Taxonomy" id="1805840"/>
    <lineage>
        <taxon>Bacteria</taxon>
        <taxon>Bacillati</taxon>
        <taxon>Actinomycetota</taxon>
        <taxon>Actinomycetes</taxon>
        <taxon>Mycobacteriales</taxon>
        <taxon>Nocardiaceae</taxon>
        <taxon>Rhodococcus</taxon>
    </lineage>
</organism>
<proteinExistence type="predicted"/>
<dbReference type="EMBL" id="CP147846">
    <property type="protein sequence ID" value="WXG68013.1"/>
    <property type="molecule type" value="Genomic_DNA"/>
</dbReference>
<reference evidence="1 2" key="1">
    <citation type="submission" date="2024-03" db="EMBL/GenBank/DDBJ databases">
        <title>Natural products discovery in diverse microorganisms through a two-stage MS feature dereplication strategy.</title>
        <authorList>
            <person name="Zhang R."/>
        </authorList>
    </citation>
    <scope>NUCLEOTIDE SEQUENCE [LARGE SCALE GENOMIC DNA]</scope>
    <source>
        <strain evidence="1 2">18930</strain>
    </source>
</reference>
<accession>A0ABZ2PFX2</accession>
<sequence length="134" mass="13974">MTGDESPAWANEWFAQGGGAIGGGTVDTAGADEDEQFDRVYACVGLKAASFGHVVEAGAPAQRDVRVGVADYLYRAGEVTADGSTFSVDVAVARSEAHVVRFGVAFAPQQVTRNSIDVYSGAFVVQLMREGGIL</sequence>
<dbReference type="Proteomes" id="UP001432000">
    <property type="component" value="Chromosome"/>
</dbReference>
<name>A0ABZ2PFX2_9NOCA</name>
<evidence type="ECO:0000313" key="2">
    <source>
        <dbReference type="Proteomes" id="UP001432000"/>
    </source>
</evidence>